<dbReference type="AlphaFoldDB" id="A0AA88W7X8"/>
<comment type="caution">
    <text evidence="2">The sequence shown here is derived from an EMBL/GenBank/DDBJ whole genome shotgun (WGS) entry which is preliminary data.</text>
</comment>
<gene>
    <name evidence="2" type="ORF">RJ639_045136</name>
</gene>
<reference evidence="2" key="1">
    <citation type="submission" date="2022-12" db="EMBL/GenBank/DDBJ databases">
        <title>Draft genome assemblies for two species of Escallonia (Escalloniales).</title>
        <authorList>
            <person name="Chanderbali A."/>
            <person name="Dervinis C."/>
            <person name="Anghel I."/>
            <person name="Soltis D."/>
            <person name="Soltis P."/>
            <person name="Zapata F."/>
        </authorList>
    </citation>
    <scope>NUCLEOTIDE SEQUENCE</scope>
    <source>
        <strain evidence="2">UCBG64.0493</strain>
        <tissue evidence="2">Leaf</tissue>
    </source>
</reference>
<keyword evidence="1" id="KW-1133">Transmembrane helix</keyword>
<feature type="non-terminal residue" evidence="2">
    <location>
        <position position="1"/>
    </location>
</feature>
<accession>A0AA88W7X8</accession>
<organism evidence="2 3">
    <name type="scientific">Escallonia herrerae</name>
    <dbReference type="NCBI Taxonomy" id="1293975"/>
    <lineage>
        <taxon>Eukaryota</taxon>
        <taxon>Viridiplantae</taxon>
        <taxon>Streptophyta</taxon>
        <taxon>Embryophyta</taxon>
        <taxon>Tracheophyta</taxon>
        <taxon>Spermatophyta</taxon>
        <taxon>Magnoliopsida</taxon>
        <taxon>eudicotyledons</taxon>
        <taxon>Gunneridae</taxon>
        <taxon>Pentapetalae</taxon>
        <taxon>asterids</taxon>
        <taxon>campanulids</taxon>
        <taxon>Escalloniales</taxon>
        <taxon>Escalloniaceae</taxon>
        <taxon>Escallonia</taxon>
    </lineage>
</organism>
<keyword evidence="1" id="KW-0812">Transmembrane</keyword>
<evidence type="ECO:0000313" key="2">
    <source>
        <dbReference type="EMBL" id="KAK3021235.1"/>
    </source>
</evidence>
<dbReference type="Proteomes" id="UP001188597">
    <property type="component" value="Unassembled WGS sequence"/>
</dbReference>
<proteinExistence type="predicted"/>
<dbReference type="EMBL" id="JAVXUP010000771">
    <property type="protein sequence ID" value="KAK3021235.1"/>
    <property type="molecule type" value="Genomic_DNA"/>
</dbReference>
<sequence>GSWHKKYLLLFKAKTRPRTHLISIMEICALCLMLRMYVSLGGNLLTSFIDGILGKYIGHLKDRSFKDQMAKDPTEVIMHLLNLLRLSLSRFLPDNSATMQERLFWSSNTLGSSGCIARPSGNFSSGSPFGNVLYSHVKGMRLFDVLKRDRKLRTFAGSEHPFHVSPIDPM</sequence>
<keyword evidence="1" id="KW-0472">Membrane</keyword>
<feature type="transmembrane region" description="Helical" evidence="1">
    <location>
        <begin position="21"/>
        <end position="38"/>
    </location>
</feature>
<protein>
    <submittedName>
        <fullName evidence="2">Uncharacterized protein</fullName>
    </submittedName>
</protein>
<evidence type="ECO:0000256" key="1">
    <source>
        <dbReference type="SAM" id="Phobius"/>
    </source>
</evidence>
<name>A0AA88W7X8_9ASTE</name>
<evidence type="ECO:0000313" key="3">
    <source>
        <dbReference type="Proteomes" id="UP001188597"/>
    </source>
</evidence>
<keyword evidence="3" id="KW-1185">Reference proteome</keyword>